<evidence type="ECO:0000256" key="3">
    <source>
        <dbReference type="ARBA" id="ARBA00021315"/>
    </source>
</evidence>
<dbReference type="GO" id="GO:0043590">
    <property type="term" value="C:bacterial nucleoid"/>
    <property type="evidence" value="ECO:0007669"/>
    <property type="project" value="TreeGrafter"/>
</dbReference>
<dbReference type="NCBIfam" id="TIGR00634">
    <property type="entry name" value="recN"/>
    <property type="match status" value="1"/>
</dbReference>
<accession>A0A5M4AUS5</accession>
<evidence type="ECO:0000259" key="11">
    <source>
        <dbReference type="Pfam" id="PF02463"/>
    </source>
</evidence>
<evidence type="ECO:0000256" key="6">
    <source>
        <dbReference type="ARBA" id="ARBA00022840"/>
    </source>
</evidence>
<dbReference type="AlphaFoldDB" id="A0A5M4AUS5"/>
<dbReference type="CDD" id="cd03241">
    <property type="entry name" value="ABC_RecN"/>
    <property type="match status" value="2"/>
</dbReference>
<name>A0A5M4AUS5_9BACT</name>
<dbReference type="GO" id="GO:0005524">
    <property type="term" value="F:ATP binding"/>
    <property type="evidence" value="ECO:0007669"/>
    <property type="project" value="UniProtKB-KW"/>
</dbReference>
<dbReference type="GO" id="GO:0006310">
    <property type="term" value="P:DNA recombination"/>
    <property type="evidence" value="ECO:0007669"/>
    <property type="project" value="InterPro"/>
</dbReference>
<dbReference type="Gene3D" id="3.40.50.300">
    <property type="entry name" value="P-loop containing nucleotide triphosphate hydrolases"/>
    <property type="match status" value="2"/>
</dbReference>
<comment type="caution">
    <text evidence="12">The sequence shown here is derived from an EMBL/GenBank/DDBJ whole genome shotgun (WGS) entry which is preliminary data.</text>
</comment>
<keyword evidence="13" id="KW-1185">Reference proteome</keyword>
<keyword evidence="6" id="KW-0067">ATP-binding</keyword>
<keyword evidence="10" id="KW-0175">Coiled coil</keyword>
<dbReference type="Proteomes" id="UP000391834">
    <property type="component" value="Unassembled WGS sequence"/>
</dbReference>
<reference evidence="12 13" key="1">
    <citation type="submission" date="2019-10" db="EMBL/GenBank/DDBJ databases">
        <title>Prolixibacter strains distinguished by the presence of nitrate reductase genes were adept at nitrate-dependent anaerobic corrosion of metallic iron and carbon steel.</title>
        <authorList>
            <person name="Iino T."/>
            <person name="Shono N."/>
            <person name="Ito K."/>
            <person name="Nakamura R."/>
            <person name="Sueoka K."/>
            <person name="Harayama S."/>
            <person name="Ohkuma M."/>
        </authorList>
    </citation>
    <scope>NUCLEOTIDE SEQUENCE [LARGE SCALE GENOMIC DNA]</scope>
    <source>
        <strain evidence="12 13">JCM 13498</strain>
    </source>
</reference>
<evidence type="ECO:0000256" key="9">
    <source>
        <dbReference type="PIRNR" id="PIRNR003128"/>
    </source>
</evidence>
<evidence type="ECO:0000313" key="13">
    <source>
        <dbReference type="Proteomes" id="UP000391834"/>
    </source>
</evidence>
<gene>
    <name evidence="12" type="ORF">PbJCM13498_01440</name>
</gene>
<evidence type="ECO:0000313" key="12">
    <source>
        <dbReference type="EMBL" id="GET31281.1"/>
    </source>
</evidence>
<dbReference type="InterPro" id="IPR027417">
    <property type="entry name" value="P-loop_NTPase"/>
</dbReference>
<comment type="function">
    <text evidence="1 9">May be involved in recombinational repair of damaged DNA.</text>
</comment>
<protein>
    <recommendedName>
        <fullName evidence="3 9">DNA repair protein RecN</fullName>
    </recommendedName>
    <alternativeName>
        <fullName evidence="8 9">Recombination protein N</fullName>
    </alternativeName>
</protein>
<proteinExistence type="inferred from homology"/>
<dbReference type="PIRSF" id="PIRSF003128">
    <property type="entry name" value="RecN"/>
    <property type="match status" value="1"/>
</dbReference>
<dbReference type="RefSeq" id="WP_025864881.1">
    <property type="nucleotide sequence ID" value="NZ_BLAX01000001.1"/>
</dbReference>
<dbReference type="EMBL" id="BLAX01000001">
    <property type="protein sequence ID" value="GET31281.1"/>
    <property type="molecule type" value="Genomic_DNA"/>
</dbReference>
<dbReference type="Pfam" id="PF02463">
    <property type="entry name" value="SMC_N"/>
    <property type="match status" value="1"/>
</dbReference>
<feature type="coiled-coil region" evidence="10">
    <location>
        <begin position="328"/>
        <end position="369"/>
    </location>
</feature>
<comment type="similarity">
    <text evidence="2 9">Belongs to the RecN family.</text>
</comment>
<dbReference type="InterPro" id="IPR003395">
    <property type="entry name" value="RecF/RecN/SMC_N"/>
</dbReference>
<evidence type="ECO:0000256" key="5">
    <source>
        <dbReference type="ARBA" id="ARBA00022763"/>
    </source>
</evidence>
<dbReference type="GO" id="GO:0009432">
    <property type="term" value="P:SOS response"/>
    <property type="evidence" value="ECO:0007669"/>
    <property type="project" value="TreeGrafter"/>
</dbReference>
<evidence type="ECO:0000256" key="7">
    <source>
        <dbReference type="ARBA" id="ARBA00023204"/>
    </source>
</evidence>
<evidence type="ECO:0000256" key="10">
    <source>
        <dbReference type="SAM" id="Coils"/>
    </source>
</evidence>
<evidence type="ECO:0000256" key="4">
    <source>
        <dbReference type="ARBA" id="ARBA00022741"/>
    </source>
</evidence>
<sequence length="550" mass="61709">MLKRLKIRNYALIRELDVEFHPGFTIITGETGAGKSILLGALSLILGQRADTTALKDTDKKCVVEGVFNVSAYGLKELFEQYDLDYDDQAIFRREISPSGKSRAFVNDTPVNLKAMRDLGLRLVDIHSQHQNLELNNQHFQLTVVDLYAGHNDLLETYREKFRIYRKTVQSLNALIDKAGQSKADLDYFRFQFEQLESASLVDGEQAEMEKELETLNHAEEIKGNLTQLFELLNGDGPSVVRGSKDGISLLSNVAGFFPEGEDLHQRLESAYLELKDIADEAERAAESIDYDPGRIELLNERLDLIYTLQQKHRVETVAELIAIRESLDAKISDIDSYDLEIEKLEKQRDVAEAEVKKLAEQLSEQRKEVLPAIEERVNTLLLQLGMPNSRFRVDLNANGTPSGTGIDEVSFMFSANKNAELCEISKVASGGEMSRLMLSLKSLISKSKALPTIIFDEIDSGISGEIAGKMGSILKDMSAGMQVLNITHLPQVAAKGDYHFWVYKKDTEHETVTHLKLLSEKERVEELAKMLSGENISDAALQNAQELLR</sequence>
<evidence type="ECO:0000256" key="2">
    <source>
        <dbReference type="ARBA" id="ARBA00009441"/>
    </source>
</evidence>
<dbReference type="FunFam" id="3.40.50.300:FF:000319">
    <property type="entry name" value="DNA repair protein RecN"/>
    <property type="match status" value="1"/>
</dbReference>
<dbReference type="OrthoDB" id="9806954at2"/>
<keyword evidence="5 9" id="KW-0227">DNA damage</keyword>
<feature type="domain" description="RecF/RecN/SMC N-terminal" evidence="11">
    <location>
        <begin position="1"/>
        <end position="508"/>
    </location>
</feature>
<keyword evidence="4" id="KW-0547">Nucleotide-binding</keyword>
<dbReference type="PANTHER" id="PTHR11059:SF0">
    <property type="entry name" value="DNA REPAIR PROTEIN RECN"/>
    <property type="match status" value="1"/>
</dbReference>
<organism evidence="12 13">
    <name type="scientific">Prolixibacter bellariivorans</name>
    <dbReference type="NCBI Taxonomy" id="314319"/>
    <lineage>
        <taxon>Bacteria</taxon>
        <taxon>Pseudomonadati</taxon>
        <taxon>Bacteroidota</taxon>
        <taxon>Bacteroidia</taxon>
        <taxon>Marinilabiliales</taxon>
        <taxon>Prolixibacteraceae</taxon>
        <taxon>Prolixibacter</taxon>
    </lineage>
</organism>
<evidence type="ECO:0000256" key="1">
    <source>
        <dbReference type="ARBA" id="ARBA00003618"/>
    </source>
</evidence>
<dbReference type="InterPro" id="IPR004604">
    <property type="entry name" value="DNA_recomb/repair_RecN"/>
</dbReference>
<dbReference type="GO" id="GO:0006281">
    <property type="term" value="P:DNA repair"/>
    <property type="evidence" value="ECO:0007669"/>
    <property type="project" value="UniProtKB-KW"/>
</dbReference>
<evidence type="ECO:0000256" key="8">
    <source>
        <dbReference type="ARBA" id="ARBA00033408"/>
    </source>
</evidence>
<dbReference type="PANTHER" id="PTHR11059">
    <property type="entry name" value="DNA REPAIR PROTEIN RECN"/>
    <property type="match status" value="1"/>
</dbReference>
<dbReference type="SUPFAM" id="SSF52540">
    <property type="entry name" value="P-loop containing nucleoside triphosphate hydrolases"/>
    <property type="match status" value="1"/>
</dbReference>
<keyword evidence="7 9" id="KW-0234">DNA repair</keyword>